<dbReference type="PANTHER" id="PTHR42755:SF1">
    <property type="entry name" value="3-DEOXY-D-MANNO-OCTULOSONIC ACID TRANSFERASE, MITOCHONDRIAL-RELATED"/>
    <property type="match status" value="1"/>
</dbReference>
<dbReference type="EMBL" id="JBHRTI010000010">
    <property type="protein sequence ID" value="MFC3148922.1"/>
    <property type="molecule type" value="Genomic_DNA"/>
</dbReference>
<comment type="subcellular location">
    <subcellularLocation>
        <location evidence="7">Cell membrane</location>
    </subcellularLocation>
</comment>
<evidence type="ECO:0000256" key="5">
    <source>
        <dbReference type="ARBA" id="ARBA00031445"/>
    </source>
</evidence>
<dbReference type="PANTHER" id="PTHR42755">
    <property type="entry name" value="3-DEOXY-MANNO-OCTULOSONATE CYTIDYLYLTRANSFERASE"/>
    <property type="match status" value="1"/>
</dbReference>
<dbReference type="InterPro" id="IPR007507">
    <property type="entry name" value="Glycos_transf_N"/>
</dbReference>
<organism evidence="9 10">
    <name type="scientific">Piscinibacterium candidicorallinum</name>
    <dbReference type="NCBI Taxonomy" id="1793872"/>
    <lineage>
        <taxon>Bacteria</taxon>
        <taxon>Pseudomonadati</taxon>
        <taxon>Pseudomonadota</taxon>
        <taxon>Betaproteobacteria</taxon>
        <taxon>Burkholderiales</taxon>
        <taxon>Piscinibacterium</taxon>
    </lineage>
</organism>
<comment type="similarity">
    <text evidence="7">Belongs to the glycosyltransferase group 1 family.</text>
</comment>
<feature type="domain" description="3-deoxy-D-manno-octulosonic-acid transferase N-terminal" evidence="8">
    <location>
        <begin position="42"/>
        <end position="215"/>
    </location>
</feature>
<dbReference type="Gene3D" id="3.40.50.2000">
    <property type="entry name" value="Glycogen Phosphorylase B"/>
    <property type="match status" value="1"/>
</dbReference>
<accession>A0ABV7H5H4</accession>
<evidence type="ECO:0000256" key="7">
    <source>
        <dbReference type="RuleBase" id="RU365103"/>
    </source>
</evidence>
<name>A0ABV7H5H4_9BURK</name>
<protein>
    <recommendedName>
        <fullName evidence="3 7">3-deoxy-D-manno-octulosonic acid transferase</fullName>
        <shortName evidence="7">Kdo transferase</shortName>
        <ecNumber evidence="2 7">2.4.99.12</ecNumber>
    </recommendedName>
    <alternativeName>
        <fullName evidence="5 7">Lipid IV(A) 3-deoxy-D-manno-octulosonic acid transferase</fullName>
    </alternativeName>
</protein>
<evidence type="ECO:0000313" key="9">
    <source>
        <dbReference type="EMBL" id="MFC3148922.1"/>
    </source>
</evidence>
<reference evidence="10" key="1">
    <citation type="journal article" date="2019" name="Int. J. Syst. Evol. Microbiol.">
        <title>The Global Catalogue of Microorganisms (GCM) 10K type strain sequencing project: providing services to taxonomists for standard genome sequencing and annotation.</title>
        <authorList>
            <consortium name="The Broad Institute Genomics Platform"/>
            <consortium name="The Broad Institute Genome Sequencing Center for Infectious Disease"/>
            <person name="Wu L."/>
            <person name="Ma J."/>
        </authorList>
    </citation>
    <scope>NUCLEOTIDE SEQUENCE [LARGE SCALE GENOMIC DNA]</scope>
    <source>
        <strain evidence="10">KCTC 52168</strain>
    </source>
</reference>
<evidence type="ECO:0000259" key="8">
    <source>
        <dbReference type="Pfam" id="PF04413"/>
    </source>
</evidence>
<proteinExistence type="inferred from homology"/>
<dbReference type="GO" id="GO:0016740">
    <property type="term" value="F:transferase activity"/>
    <property type="evidence" value="ECO:0007669"/>
    <property type="project" value="UniProtKB-KW"/>
</dbReference>
<evidence type="ECO:0000256" key="3">
    <source>
        <dbReference type="ARBA" id="ARBA00019077"/>
    </source>
</evidence>
<keyword evidence="4 7" id="KW-0808">Transferase</keyword>
<dbReference type="Gene3D" id="3.40.50.11720">
    <property type="entry name" value="3-Deoxy-D-manno-octulosonic-acid transferase, N-terminal domain"/>
    <property type="match status" value="1"/>
</dbReference>
<dbReference type="InterPro" id="IPR038107">
    <property type="entry name" value="Glycos_transf_N_sf"/>
</dbReference>
<dbReference type="Pfam" id="PF04413">
    <property type="entry name" value="Glycos_transf_N"/>
    <property type="match status" value="1"/>
</dbReference>
<comment type="function">
    <text evidence="7">Involved in lipopolysaccharide (LPS) biosynthesis. Catalyzes the transfer of 3-deoxy-D-manno-octulosonate (Kdo) residue(s) from CMP-Kdo to lipid IV(A), the tetraacyldisaccharide-1,4'-bisphosphate precursor of lipid A.</text>
</comment>
<evidence type="ECO:0000256" key="2">
    <source>
        <dbReference type="ARBA" id="ARBA00012621"/>
    </source>
</evidence>
<keyword evidence="7" id="KW-0472">Membrane</keyword>
<gene>
    <name evidence="9" type="ORF">ACFOEN_14945</name>
</gene>
<comment type="caution">
    <text evidence="9">The sequence shown here is derived from an EMBL/GenBank/DDBJ whole genome shotgun (WGS) entry which is preliminary data.</text>
</comment>
<comment type="catalytic activity">
    <reaction evidence="6 7">
        <text>lipid IVA (E. coli) + CMP-3-deoxy-beta-D-manno-octulosonate = alpha-Kdo-(2-&gt;6)-lipid IVA (E. coli) + CMP + H(+)</text>
        <dbReference type="Rhea" id="RHEA:28066"/>
        <dbReference type="ChEBI" id="CHEBI:15378"/>
        <dbReference type="ChEBI" id="CHEBI:58603"/>
        <dbReference type="ChEBI" id="CHEBI:60364"/>
        <dbReference type="ChEBI" id="CHEBI:60377"/>
        <dbReference type="ChEBI" id="CHEBI:85987"/>
        <dbReference type="EC" id="2.4.99.12"/>
    </reaction>
</comment>
<dbReference type="RefSeq" id="WP_377305286.1">
    <property type="nucleotide sequence ID" value="NZ_CP180191.1"/>
</dbReference>
<evidence type="ECO:0000256" key="6">
    <source>
        <dbReference type="ARBA" id="ARBA00049183"/>
    </source>
</evidence>
<dbReference type="InterPro" id="IPR039901">
    <property type="entry name" value="Kdotransferase"/>
</dbReference>
<keyword evidence="7" id="KW-0448">Lipopolysaccharide biosynthesis</keyword>
<dbReference type="EC" id="2.4.99.12" evidence="2 7"/>
<evidence type="ECO:0000313" key="10">
    <source>
        <dbReference type="Proteomes" id="UP001595556"/>
    </source>
</evidence>
<evidence type="ECO:0000256" key="1">
    <source>
        <dbReference type="ARBA" id="ARBA00004713"/>
    </source>
</evidence>
<dbReference type="Proteomes" id="UP001595556">
    <property type="component" value="Unassembled WGS sequence"/>
</dbReference>
<sequence length="429" mass="46255">MSFGSWFALKVYGLLSRAAIPFAHWHHNRRAKAEPGYRLHRAERRGHYPSARAGVVWLHAVSVGEVRAAQPLIEAMLARPDVQARGLLVTTLTPTGRATAQDLYGDRVLHATLPWDTPGATRRFMAAWQPALGLLMETELWPNLLAAARERALPVVVVNGRLSERSLRRTQRLAALARPAYAGLAAVAAQSADDARRFKAVGALRVEVCGNLKFEIALNADQLAAGRQVQRRASGDGAGLVIGLISTRDDEEAPLLQQIAPLLQTHPQLKLLVVPRRPQRFDEVAELMRGMGLVFGRRSEGAVLGDLGAQRVLLGDTLGEMAYYLGCTHIAVLGGGWLPHGGSNLIEPCAAGCVTLLGPHMFNFAQATSDAVTAGAVLQLEGASALRTQMETLLPDAKRMQALSRNALGFQQAHQGALARTLALIDPLL</sequence>
<comment type="pathway">
    <text evidence="1 7">Bacterial outer membrane biogenesis; LPS core biosynthesis.</text>
</comment>
<evidence type="ECO:0000256" key="4">
    <source>
        <dbReference type="ARBA" id="ARBA00022679"/>
    </source>
</evidence>
<keyword evidence="7" id="KW-1003">Cell membrane</keyword>
<keyword evidence="10" id="KW-1185">Reference proteome</keyword>